<protein>
    <submittedName>
        <fullName evidence="1">Uncharacterized protein</fullName>
    </submittedName>
</protein>
<dbReference type="AlphaFoldDB" id="A0A2M7G6T3"/>
<organism evidence="1 2">
    <name type="scientific">bacterium (Candidatus Blackallbacteria) CG17_big_fil_post_rev_8_21_14_2_50_48_46</name>
    <dbReference type="NCBI Taxonomy" id="2014261"/>
    <lineage>
        <taxon>Bacteria</taxon>
        <taxon>Candidatus Blackallbacteria</taxon>
    </lineage>
</organism>
<comment type="caution">
    <text evidence="1">The sequence shown here is derived from an EMBL/GenBank/DDBJ whole genome shotgun (WGS) entry which is preliminary data.</text>
</comment>
<accession>A0A2M7G6T3</accession>
<gene>
    <name evidence="1" type="ORF">COW36_07780</name>
</gene>
<dbReference type="Proteomes" id="UP000231019">
    <property type="component" value="Unassembled WGS sequence"/>
</dbReference>
<dbReference type="EMBL" id="PFFQ01000021">
    <property type="protein sequence ID" value="PIW17738.1"/>
    <property type="molecule type" value="Genomic_DNA"/>
</dbReference>
<evidence type="ECO:0000313" key="1">
    <source>
        <dbReference type="EMBL" id="PIW17738.1"/>
    </source>
</evidence>
<evidence type="ECO:0000313" key="2">
    <source>
        <dbReference type="Proteomes" id="UP000231019"/>
    </source>
</evidence>
<proteinExistence type="predicted"/>
<reference evidence="1 2" key="1">
    <citation type="submission" date="2017-09" db="EMBL/GenBank/DDBJ databases">
        <title>Depth-based differentiation of microbial function through sediment-hosted aquifers and enrichment of novel symbionts in the deep terrestrial subsurface.</title>
        <authorList>
            <person name="Probst A.J."/>
            <person name="Ladd B."/>
            <person name="Jarett J.K."/>
            <person name="Geller-Mcgrath D.E."/>
            <person name="Sieber C.M."/>
            <person name="Emerson J.B."/>
            <person name="Anantharaman K."/>
            <person name="Thomas B.C."/>
            <person name="Malmstrom R."/>
            <person name="Stieglmeier M."/>
            <person name="Klingl A."/>
            <person name="Woyke T."/>
            <person name="Ryan C.M."/>
            <person name="Banfield J.F."/>
        </authorList>
    </citation>
    <scope>NUCLEOTIDE SEQUENCE [LARGE SCALE GENOMIC DNA]</scope>
    <source>
        <strain evidence="1">CG17_big_fil_post_rev_8_21_14_2_50_48_46</strain>
    </source>
</reference>
<sequence>MLTPFLIFLAWILGFFQFMQPVFPASSPAEEQALYWAPVIYQQTDPRLPKADYITRFDFDGDFDGWNNWENLQKFPLQAAVYYHVAETENLLFIYYGIFHPRDWEPGFDNPLSSHENDLEDLLLVIHKDGSPRGRLLLLETQAHFDFHAYAAARLKSRSTPIEGPLPLAGQSPRILIPPGGHGNYGLYSTRPEGSGILYQAAEQAAVPQGPDSFQKICNYRLLPFDELWQRRNQTGPGTPYRRFGEFGANDYTWLNAASAPWVHDDQNDGPVWPGDIFADPDYAVHQHVSGLPASSENYLQAPLYTHRLEIQALRILRPVEAPRLEVWQKETLLWSVPLNHQSAEYWQLPIQTRYFSLAPGGLKLKLTNQNQELSSFEFPTENSPMAWYGKDSFWFQASLKLKP</sequence>
<name>A0A2M7G6T3_9BACT</name>